<dbReference type="InterPro" id="IPR052800">
    <property type="entry name" value="DNA_Repair_Helicase_ZGRF1"/>
</dbReference>
<gene>
    <name evidence="3" type="ORF">Sjap_005549</name>
</gene>
<comment type="caution">
    <text evidence="3">The sequence shown here is derived from an EMBL/GenBank/DDBJ whole genome shotgun (WGS) entry which is preliminary data.</text>
</comment>
<dbReference type="PANTHER" id="PTHR28535">
    <property type="entry name" value="ZINC FINGER GRF-TYPE CONTAINING 1"/>
    <property type="match status" value="1"/>
</dbReference>
<feature type="domain" description="5'-3' DNA helicase ZGRF1-like N-terminal" evidence="2">
    <location>
        <begin position="125"/>
        <end position="203"/>
    </location>
</feature>
<dbReference type="Proteomes" id="UP001417504">
    <property type="component" value="Unassembled WGS sequence"/>
</dbReference>
<reference evidence="3 4" key="1">
    <citation type="submission" date="2024-01" db="EMBL/GenBank/DDBJ databases">
        <title>Genome assemblies of Stephania.</title>
        <authorList>
            <person name="Yang L."/>
        </authorList>
    </citation>
    <scope>NUCLEOTIDE SEQUENCE [LARGE SCALE GENOMIC DNA]</scope>
    <source>
        <strain evidence="3">QJT</strain>
        <tissue evidence="3">Leaf</tissue>
    </source>
</reference>
<feature type="domain" description="5'-3' DNA helicase ZGRF1-like N-terminal" evidence="2">
    <location>
        <begin position="7"/>
        <end position="81"/>
    </location>
</feature>
<organism evidence="3 4">
    <name type="scientific">Stephania japonica</name>
    <dbReference type="NCBI Taxonomy" id="461633"/>
    <lineage>
        <taxon>Eukaryota</taxon>
        <taxon>Viridiplantae</taxon>
        <taxon>Streptophyta</taxon>
        <taxon>Embryophyta</taxon>
        <taxon>Tracheophyta</taxon>
        <taxon>Spermatophyta</taxon>
        <taxon>Magnoliopsida</taxon>
        <taxon>Ranunculales</taxon>
        <taxon>Menispermaceae</taxon>
        <taxon>Menispermoideae</taxon>
        <taxon>Cissampelideae</taxon>
        <taxon>Stephania</taxon>
    </lineage>
</organism>
<name>A0AAP0PLZ2_9MAGN</name>
<feature type="region of interest" description="Disordered" evidence="1">
    <location>
        <begin position="85"/>
        <end position="112"/>
    </location>
</feature>
<sequence length="322" mass="36044">MGEAKRRWSVTYTKHVKQKRKVHQDGSMEVCRSSNGVEKATLYDEPGNVMVSRYLKREERVECGGTLDLGSHLVDVGDLEGGFDGVEGKGDVKSSNSNSIGNEAAEREKTGVSRNCHTATEISAKEWYALYTTQITQKAKKYHDGILRLEFRGSHGKQVMLYDSTRKVLNTRFLKKDEVVRSGETLVFDAHLVDVGEPKENNEGAAGSTGGQQKQKILRDFKKEWHAMYTTQKTQKLKKYHDGILCLSVSICNQKQEGVSSFSSSFELDRSHGGDNRSKGISAAFTFPLDTERLKVLLWVKIEVHILSALMLTKELLMGMSS</sequence>
<keyword evidence="4" id="KW-1185">Reference proteome</keyword>
<protein>
    <recommendedName>
        <fullName evidence="2">5'-3' DNA helicase ZGRF1-like N-terminal domain-containing protein</fullName>
    </recommendedName>
</protein>
<evidence type="ECO:0000259" key="2">
    <source>
        <dbReference type="Pfam" id="PF10382"/>
    </source>
</evidence>
<dbReference type="AlphaFoldDB" id="A0AAP0PLZ2"/>
<dbReference type="Pfam" id="PF10382">
    <property type="entry name" value="ZGRF1-like_N"/>
    <property type="match status" value="3"/>
</dbReference>
<dbReference type="PANTHER" id="PTHR28535:SF1">
    <property type="entry name" value="PROTEIN ZGRF1"/>
    <property type="match status" value="1"/>
</dbReference>
<evidence type="ECO:0000313" key="3">
    <source>
        <dbReference type="EMBL" id="KAK9145646.1"/>
    </source>
</evidence>
<dbReference type="GO" id="GO:0005634">
    <property type="term" value="C:nucleus"/>
    <property type="evidence" value="ECO:0007669"/>
    <property type="project" value="TreeGrafter"/>
</dbReference>
<proteinExistence type="predicted"/>
<evidence type="ECO:0000313" key="4">
    <source>
        <dbReference type="Proteomes" id="UP001417504"/>
    </source>
</evidence>
<dbReference type="InterPro" id="IPR018838">
    <property type="entry name" value="ZGRF1-like_N"/>
</dbReference>
<dbReference type="GO" id="GO:0035861">
    <property type="term" value="C:site of double-strand break"/>
    <property type="evidence" value="ECO:0007669"/>
    <property type="project" value="TreeGrafter"/>
</dbReference>
<evidence type="ECO:0000256" key="1">
    <source>
        <dbReference type="SAM" id="MobiDB-lite"/>
    </source>
</evidence>
<dbReference type="EMBL" id="JBBNAE010000002">
    <property type="protein sequence ID" value="KAK9145646.1"/>
    <property type="molecule type" value="Genomic_DNA"/>
</dbReference>
<feature type="domain" description="5'-3' DNA helicase ZGRF1-like N-terminal" evidence="2">
    <location>
        <begin position="223"/>
        <end position="246"/>
    </location>
</feature>
<accession>A0AAP0PLZ2</accession>
<dbReference type="GO" id="GO:0006302">
    <property type="term" value="P:double-strand break repair"/>
    <property type="evidence" value="ECO:0007669"/>
    <property type="project" value="TreeGrafter"/>
</dbReference>